<dbReference type="RefSeq" id="WP_150004650.1">
    <property type="nucleotide sequence ID" value="NZ_BMOV01000001.1"/>
</dbReference>
<comment type="caution">
    <text evidence="3">The sequence shown here is derived from an EMBL/GenBank/DDBJ whole genome shotgun (WGS) entry which is preliminary data.</text>
</comment>
<organism evidence="3 4">
    <name type="scientific">Iodidimonas muriae</name>
    <dbReference type="NCBI Taxonomy" id="261467"/>
    <lineage>
        <taxon>Bacteria</taxon>
        <taxon>Pseudomonadati</taxon>
        <taxon>Pseudomonadota</taxon>
        <taxon>Alphaproteobacteria</taxon>
        <taxon>Iodidimonadales</taxon>
        <taxon>Iodidimonadaceae</taxon>
        <taxon>Iodidimonas</taxon>
    </lineage>
</organism>
<feature type="signal peptide" evidence="1">
    <location>
        <begin position="1"/>
        <end position="31"/>
    </location>
</feature>
<feature type="chain" id="PRO_5046498860" evidence="1">
    <location>
        <begin position="32"/>
        <end position="153"/>
    </location>
</feature>
<gene>
    <name evidence="3" type="ORF">GCM10007972_01490</name>
</gene>
<protein>
    <submittedName>
        <fullName evidence="3">Rod shape-determining protein RodA</fullName>
    </submittedName>
</protein>
<dbReference type="Proteomes" id="UP000602381">
    <property type="component" value="Unassembled WGS sequence"/>
</dbReference>
<evidence type="ECO:0000313" key="4">
    <source>
        <dbReference type="Proteomes" id="UP000602381"/>
    </source>
</evidence>
<feature type="domain" description="DUF4399" evidence="2">
    <location>
        <begin position="61"/>
        <end position="153"/>
    </location>
</feature>
<name>A0ABQ2L649_9PROT</name>
<evidence type="ECO:0000256" key="1">
    <source>
        <dbReference type="SAM" id="SignalP"/>
    </source>
</evidence>
<dbReference type="EMBL" id="BMOV01000001">
    <property type="protein sequence ID" value="GGO04768.1"/>
    <property type="molecule type" value="Genomic_DNA"/>
</dbReference>
<evidence type="ECO:0000259" key="2">
    <source>
        <dbReference type="Pfam" id="PF14347"/>
    </source>
</evidence>
<proteinExistence type="predicted"/>
<evidence type="ECO:0000313" key="3">
    <source>
        <dbReference type="EMBL" id="GGO04768.1"/>
    </source>
</evidence>
<reference evidence="4" key="1">
    <citation type="journal article" date="2019" name="Int. J. Syst. Evol. Microbiol.">
        <title>The Global Catalogue of Microorganisms (GCM) 10K type strain sequencing project: providing services to taxonomists for standard genome sequencing and annotation.</title>
        <authorList>
            <consortium name="The Broad Institute Genomics Platform"/>
            <consortium name="The Broad Institute Genome Sequencing Center for Infectious Disease"/>
            <person name="Wu L."/>
            <person name="Ma J."/>
        </authorList>
    </citation>
    <scope>NUCLEOTIDE SEQUENCE [LARGE SCALE GENOMIC DNA]</scope>
    <source>
        <strain evidence="4">JCM 17843</strain>
    </source>
</reference>
<accession>A0ABQ2L649</accession>
<dbReference type="Pfam" id="PF14347">
    <property type="entry name" value="DUF4399"/>
    <property type="match status" value="1"/>
</dbReference>
<dbReference type="InterPro" id="IPR025512">
    <property type="entry name" value="DUF4399"/>
</dbReference>
<keyword evidence="4" id="KW-1185">Reference proteome</keyword>
<sequence>MATGLKTKSIGAALAVAVSASLSAISGPAVADHHKASENPAPRAYIVNLEDGQTVTSPVLVIFGLENMGVAPAGVDKPGTGHHHLLINAELSDEDMAYSIPADDQHKHFGGGQTQTTLNLEPGTYTLQLVMGDANHVPLDPPVMSEKITITVK</sequence>
<keyword evidence="1" id="KW-0732">Signal</keyword>